<proteinExistence type="predicted"/>
<dbReference type="EMBL" id="BSDZ01000019">
    <property type="protein sequence ID" value="GLI64371.1"/>
    <property type="molecule type" value="Genomic_DNA"/>
</dbReference>
<evidence type="ECO:0000313" key="3">
    <source>
        <dbReference type="Proteomes" id="UP001165090"/>
    </source>
</evidence>
<name>A0ABQ5S524_9CHLO</name>
<feature type="region of interest" description="Disordered" evidence="1">
    <location>
        <begin position="76"/>
        <end position="118"/>
    </location>
</feature>
<sequence>GGVWTRHNAVATALTNVALPVLRLHGKAGVAAAATAVGGGGLDGGSGSETLVYDHPLLPLLASLELEAKGILALTLPPPQRHTRPPSPPRGPFLEAAAKSTAAADVPTSKTGDAPFPVENWVTANPGDAATAITVTTATIAAVVSPSLLPVELFLALLGTGYVRGRLPYALADVVIDMLDERSYSLGLGNDGLTSSPTATHGSLKPTHGVHMDAGGQVDDSSCMGLPPRWQPHGSGSQPDDNTQNVGRLTAGSIEALLLAAPAIALIDHGAIGNRRDAAASHGSSTQGYRLLTELAKMLVKRGATIVRQQDILAPPSAGAVAEAATVGMAAAAAAAGVDVYECDADTYSPHIRSTSNGFGSSSSSSGSGGGGVFSVSRLALCCLLHALSRRHRDGVFLPYSTWLYGKVYGQLVAEARAEAQMQKASGTLNATPDGRAAVAVNFGSASNSSVTAAAVPSADADGTEVLTAVELLRLAACGYNRGDKALASLATQRLGTLLRLIAASGDAHRCGRVVAALDDVAWEEEALFGMSTAASPPPPQPAQRDERAVPGLLPVRKARRHVNGAAATTATTAAALAATSTNVWSVLYRIGCAPAKDVVSVLVGGGSGGNSLEEVVSELVYLAARELPCPRLAAVLSWASTGTTAAAAAAAASKLVADDVKGTAAADATAAASDDSLTHGSSRHRLAAVWHMVIDRWLAPGGAWIEGRRDSSVNGAVPCVVPPVVDYSFTGKARYAEAVTSDAEMKRNLVPGRESMDARAAAALLASGERLGCTDPRAAQALSQVVEAVLLRAANCAEANGDEALL</sequence>
<protein>
    <submittedName>
        <fullName evidence="2">Uncharacterized protein</fullName>
    </submittedName>
</protein>
<feature type="non-terminal residue" evidence="2">
    <location>
        <position position="1"/>
    </location>
</feature>
<accession>A0ABQ5S524</accession>
<evidence type="ECO:0000313" key="2">
    <source>
        <dbReference type="EMBL" id="GLI64371.1"/>
    </source>
</evidence>
<dbReference type="Proteomes" id="UP001165090">
    <property type="component" value="Unassembled WGS sequence"/>
</dbReference>
<reference evidence="2 3" key="1">
    <citation type="journal article" date="2023" name="IScience">
        <title>Expanded male sex-determining region conserved during the evolution of homothallism in the green alga Volvox.</title>
        <authorList>
            <person name="Yamamoto K."/>
            <person name="Matsuzaki R."/>
            <person name="Mahakham W."/>
            <person name="Heman W."/>
            <person name="Sekimoto H."/>
            <person name="Kawachi M."/>
            <person name="Minakuchi Y."/>
            <person name="Toyoda A."/>
            <person name="Nozaki H."/>
        </authorList>
    </citation>
    <scope>NUCLEOTIDE SEQUENCE [LARGE SCALE GENOMIC DNA]</scope>
    <source>
        <strain evidence="2 3">NIES-4468</strain>
    </source>
</reference>
<organism evidence="2 3">
    <name type="scientific">Volvox africanus</name>
    <dbReference type="NCBI Taxonomy" id="51714"/>
    <lineage>
        <taxon>Eukaryota</taxon>
        <taxon>Viridiplantae</taxon>
        <taxon>Chlorophyta</taxon>
        <taxon>core chlorophytes</taxon>
        <taxon>Chlorophyceae</taxon>
        <taxon>CS clade</taxon>
        <taxon>Chlamydomonadales</taxon>
        <taxon>Volvocaceae</taxon>
        <taxon>Volvox</taxon>
    </lineage>
</organism>
<comment type="caution">
    <text evidence="2">The sequence shown here is derived from an EMBL/GenBank/DDBJ whole genome shotgun (WGS) entry which is preliminary data.</text>
</comment>
<evidence type="ECO:0000256" key="1">
    <source>
        <dbReference type="SAM" id="MobiDB-lite"/>
    </source>
</evidence>
<gene>
    <name evidence="2" type="ORF">VaNZ11_007617</name>
</gene>
<feature type="region of interest" description="Disordered" evidence="1">
    <location>
        <begin position="195"/>
        <end position="246"/>
    </location>
</feature>
<keyword evidence="3" id="KW-1185">Reference proteome</keyword>
<feature type="compositionally biased region" description="Pro residues" evidence="1">
    <location>
        <begin position="76"/>
        <end position="91"/>
    </location>
</feature>
<feature type="compositionally biased region" description="Polar residues" evidence="1">
    <location>
        <begin position="234"/>
        <end position="246"/>
    </location>
</feature>